<name>A0A8E2JH80_9PEZI</name>
<keyword evidence="11" id="KW-1185">Reference proteome</keyword>
<evidence type="ECO:0000256" key="3">
    <source>
        <dbReference type="ARBA" id="ARBA00011245"/>
    </source>
</evidence>
<comment type="function">
    <text evidence="1">Catalyzes the intermembrane transfer of phosphatidylglycerol and phosphatidylinositol.</text>
</comment>
<feature type="domain" description="MD-2-related lipid-recognition" evidence="9">
    <location>
        <begin position="43"/>
        <end position="164"/>
    </location>
</feature>
<proteinExistence type="inferred from homology"/>
<dbReference type="PANTHER" id="PTHR11306">
    <property type="entry name" value="NIEMANN PICK TYPE C2 PROTEIN NPC2-RELATED"/>
    <property type="match status" value="1"/>
</dbReference>
<dbReference type="FunFam" id="2.60.40.770:FF:000004">
    <property type="entry name" value="Phosphatidylglycerol/phosphatidylinositol transfer protein"/>
    <property type="match status" value="1"/>
</dbReference>
<evidence type="ECO:0000256" key="7">
    <source>
        <dbReference type="ARBA" id="ARBA00023055"/>
    </source>
</evidence>
<dbReference type="Proteomes" id="UP000250266">
    <property type="component" value="Unassembled WGS sequence"/>
</dbReference>
<comment type="subunit">
    <text evidence="3">Monomer.</text>
</comment>
<dbReference type="OrthoDB" id="6409159at2759"/>
<dbReference type="GO" id="GO:0032934">
    <property type="term" value="F:sterol binding"/>
    <property type="evidence" value="ECO:0007669"/>
    <property type="project" value="InterPro"/>
</dbReference>
<dbReference type="InterPro" id="IPR014756">
    <property type="entry name" value="Ig_E-set"/>
</dbReference>
<dbReference type="CDD" id="cd00917">
    <property type="entry name" value="PG-PI_TP"/>
    <property type="match status" value="1"/>
</dbReference>
<dbReference type="InterPro" id="IPR033917">
    <property type="entry name" value="ML_PG-PI_TP"/>
</dbReference>
<dbReference type="SMART" id="SM00737">
    <property type="entry name" value="ML"/>
    <property type="match status" value="1"/>
</dbReference>
<evidence type="ECO:0000256" key="1">
    <source>
        <dbReference type="ARBA" id="ARBA00002053"/>
    </source>
</evidence>
<evidence type="ECO:0000313" key="11">
    <source>
        <dbReference type="Proteomes" id="UP000250266"/>
    </source>
</evidence>
<keyword evidence="7" id="KW-0445">Lipid transport</keyword>
<dbReference type="InterPro" id="IPR039670">
    <property type="entry name" value="NPC2-like"/>
</dbReference>
<gene>
    <name evidence="10" type="ORF">K432DRAFT_424571</name>
</gene>
<evidence type="ECO:0000256" key="6">
    <source>
        <dbReference type="ARBA" id="ARBA00022729"/>
    </source>
</evidence>
<dbReference type="Gene3D" id="2.60.40.770">
    <property type="match status" value="1"/>
</dbReference>
<dbReference type="SUPFAM" id="SSF81296">
    <property type="entry name" value="E set domains"/>
    <property type="match status" value="1"/>
</dbReference>
<dbReference type="GO" id="GO:0032366">
    <property type="term" value="P:intracellular sterol transport"/>
    <property type="evidence" value="ECO:0007669"/>
    <property type="project" value="InterPro"/>
</dbReference>
<dbReference type="AlphaFoldDB" id="A0A8E2JH80"/>
<comment type="similarity">
    <text evidence="2">Belongs to the NPC2 family.</text>
</comment>
<evidence type="ECO:0000256" key="5">
    <source>
        <dbReference type="ARBA" id="ARBA00022448"/>
    </source>
</evidence>
<feature type="chain" id="PRO_5034283417" description="Phosphatidylglycerol/phosphatidylinositol transfer protein" evidence="8">
    <location>
        <begin position="19"/>
        <end position="169"/>
    </location>
</feature>
<protein>
    <recommendedName>
        <fullName evidence="4">Phosphatidylglycerol/phosphatidylinositol transfer protein</fullName>
    </recommendedName>
</protein>
<evidence type="ECO:0000313" key="10">
    <source>
        <dbReference type="EMBL" id="OCK81889.1"/>
    </source>
</evidence>
<dbReference type="InterPro" id="IPR003172">
    <property type="entry name" value="ML_dom"/>
</dbReference>
<evidence type="ECO:0000256" key="2">
    <source>
        <dbReference type="ARBA" id="ARBA00006370"/>
    </source>
</evidence>
<sequence>MKLSALFLSVVITTSVSATPASWFNQGQLAIQDEFKVPGDNPLYFCSDPSDDILIIDNVDLDPNPPKAGESLDIVAKGTLSKAIEEGAKVHLQVKYGLITLINQEADLCDQVKNVDLECPLHKGDMTLMKSVDLPKEIPPGNYQVLADVFTKDGDKITCLTASIAFHRL</sequence>
<dbReference type="EMBL" id="KV744905">
    <property type="protein sequence ID" value="OCK81889.1"/>
    <property type="molecule type" value="Genomic_DNA"/>
</dbReference>
<accession>A0A8E2JH80</accession>
<organism evidence="10 11">
    <name type="scientific">Lepidopterella palustris CBS 459.81</name>
    <dbReference type="NCBI Taxonomy" id="1314670"/>
    <lineage>
        <taxon>Eukaryota</taxon>
        <taxon>Fungi</taxon>
        <taxon>Dikarya</taxon>
        <taxon>Ascomycota</taxon>
        <taxon>Pezizomycotina</taxon>
        <taxon>Dothideomycetes</taxon>
        <taxon>Pleosporomycetidae</taxon>
        <taxon>Mytilinidiales</taxon>
        <taxon>Argynnaceae</taxon>
        <taxon>Lepidopterella</taxon>
    </lineage>
</organism>
<reference evidence="10 11" key="1">
    <citation type="journal article" date="2016" name="Nat. Commun.">
        <title>Ectomycorrhizal ecology is imprinted in the genome of the dominant symbiotic fungus Cenococcum geophilum.</title>
        <authorList>
            <consortium name="DOE Joint Genome Institute"/>
            <person name="Peter M."/>
            <person name="Kohler A."/>
            <person name="Ohm R.A."/>
            <person name="Kuo A."/>
            <person name="Krutzmann J."/>
            <person name="Morin E."/>
            <person name="Arend M."/>
            <person name="Barry K.W."/>
            <person name="Binder M."/>
            <person name="Choi C."/>
            <person name="Clum A."/>
            <person name="Copeland A."/>
            <person name="Grisel N."/>
            <person name="Haridas S."/>
            <person name="Kipfer T."/>
            <person name="LaButti K."/>
            <person name="Lindquist E."/>
            <person name="Lipzen A."/>
            <person name="Maire R."/>
            <person name="Meier B."/>
            <person name="Mihaltcheva S."/>
            <person name="Molinier V."/>
            <person name="Murat C."/>
            <person name="Poggeler S."/>
            <person name="Quandt C.A."/>
            <person name="Sperisen C."/>
            <person name="Tritt A."/>
            <person name="Tisserant E."/>
            <person name="Crous P.W."/>
            <person name="Henrissat B."/>
            <person name="Nehls U."/>
            <person name="Egli S."/>
            <person name="Spatafora J.W."/>
            <person name="Grigoriev I.V."/>
            <person name="Martin F.M."/>
        </authorList>
    </citation>
    <scope>NUCLEOTIDE SEQUENCE [LARGE SCALE GENOMIC DNA]</scope>
    <source>
        <strain evidence="10 11">CBS 459.81</strain>
    </source>
</reference>
<evidence type="ECO:0000256" key="8">
    <source>
        <dbReference type="SAM" id="SignalP"/>
    </source>
</evidence>
<dbReference type="Pfam" id="PF02221">
    <property type="entry name" value="E1_DerP2_DerF2"/>
    <property type="match status" value="1"/>
</dbReference>
<evidence type="ECO:0000259" key="9">
    <source>
        <dbReference type="SMART" id="SM00737"/>
    </source>
</evidence>
<dbReference type="PANTHER" id="PTHR11306:SF0">
    <property type="entry name" value="PHOSPHATIDYLGLYCEROL_PHOSPHATIDYLINOSITOL TRANSFER PROTEIN"/>
    <property type="match status" value="1"/>
</dbReference>
<evidence type="ECO:0000256" key="4">
    <source>
        <dbReference type="ARBA" id="ARBA00016056"/>
    </source>
</evidence>
<feature type="signal peptide" evidence="8">
    <location>
        <begin position="1"/>
        <end position="18"/>
    </location>
</feature>
<keyword evidence="5" id="KW-0813">Transport</keyword>
<keyword evidence="6 8" id="KW-0732">Signal</keyword>